<protein>
    <recommendedName>
        <fullName evidence="4">Prenyltransferase</fullName>
    </recommendedName>
</protein>
<keyword evidence="1" id="KW-1133">Transmembrane helix</keyword>
<dbReference type="EMBL" id="CP032317">
    <property type="protein sequence ID" value="AYA35814.1"/>
    <property type="molecule type" value="Genomic_DNA"/>
</dbReference>
<evidence type="ECO:0000313" key="3">
    <source>
        <dbReference type="Proteomes" id="UP000262802"/>
    </source>
</evidence>
<gene>
    <name evidence="2" type="ORF">D3Y59_01385</name>
</gene>
<sequence>MNWRHFPAYLHERFPLVNMALFAILFLTVLAVAQATQPAKPAAFGPQEAVGILATISFFFRLRVFDEIKDYASDLEHFPHRVLQSGRVTLGQLQRVAWAGLLLEAPWSAWMGWGTLLTWVLVVSYSLLMRYEFFVREWLRARLVLYAFTHLLIMPLIIGWVWSAYAAQPLLSVPLLLLALLSLLGGLSFEIARKIKTPEAERTGVDSYSRSLGYVGAIVAVLVVLLAGVLVQGYLLNLLATRLWPFALMGVLYLVTVVAYLGSLAKPRPKTLKVAELLVSLFMLTSYVSIIVEIAARLW</sequence>
<dbReference type="Proteomes" id="UP000262802">
    <property type="component" value="Chromosome"/>
</dbReference>
<evidence type="ECO:0008006" key="4">
    <source>
        <dbReference type="Google" id="ProtNLM"/>
    </source>
</evidence>
<proteinExistence type="predicted"/>
<feature type="transmembrane region" description="Helical" evidence="1">
    <location>
        <begin position="243"/>
        <end position="262"/>
    </location>
</feature>
<keyword evidence="1" id="KW-0812">Transmembrane</keyword>
<keyword evidence="1" id="KW-0472">Membrane</keyword>
<dbReference type="OrthoDB" id="6456825at2"/>
<feature type="transmembrane region" description="Helical" evidence="1">
    <location>
        <begin position="274"/>
        <end position="296"/>
    </location>
</feature>
<feature type="transmembrane region" description="Helical" evidence="1">
    <location>
        <begin position="143"/>
        <end position="165"/>
    </location>
</feature>
<dbReference type="KEGG" id="hyh:D3Y59_01385"/>
<feature type="transmembrane region" description="Helical" evidence="1">
    <location>
        <begin position="171"/>
        <end position="192"/>
    </location>
</feature>
<evidence type="ECO:0000256" key="1">
    <source>
        <dbReference type="SAM" id="Phobius"/>
    </source>
</evidence>
<organism evidence="2 3">
    <name type="scientific">Hymenobacter oligotrophus</name>
    <dbReference type="NCBI Taxonomy" id="2319843"/>
    <lineage>
        <taxon>Bacteria</taxon>
        <taxon>Pseudomonadati</taxon>
        <taxon>Bacteroidota</taxon>
        <taxon>Cytophagia</taxon>
        <taxon>Cytophagales</taxon>
        <taxon>Hymenobacteraceae</taxon>
        <taxon>Hymenobacter</taxon>
    </lineage>
</organism>
<accession>A0A3B7QVJ4</accession>
<feature type="transmembrane region" description="Helical" evidence="1">
    <location>
        <begin position="212"/>
        <end position="231"/>
    </location>
</feature>
<reference evidence="2 3" key="1">
    <citation type="submission" date="2018-09" db="EMBL/GenBank/DDBJ databases">
        <title>Hymenobacter medium sp. nov., isolated from R2A medium.</title>
        <authorList>
            <person name="Yingchao G."/>
        </authorList>
    </citation>
    <scope>NUCLEOTIDE SEQUENCE [LARGE SCALE GENOMIC DNA]</scope>
    <source>
        <strain evidence="3">sh-6</strain>
    </source>
</reference>
<name>A0A3B7QVJ4_9BACT</name>
<dbReference type="RefSeq" id="WP_119443403.1">
    <property type="nucleotide sequence ID" value="NZ_CP032317.1"/>
</dbReference>
<evidence type="ECO:0000313" key="2">
    <source>
        <dbReference type="EMBL" id="AYA35814.1"/>
    </source>
</evidence>
<feature type="transmembrane region" description="Helical" evidence="1">
    <location>
        <begin position="110"/>
        <end position="131"/>
    </location>
</feature>
<dbReference type="AlphaFoldDB" id="A0A3B7QVJ4"/>
<keyword evidence="3" id="KW-1185">Reference proteome</keyword>